<sequence>MKITQKNKDLFKLLKQGSAKVNPNENEYNITKQVVTSSQQSVQSKYIGLTQPTKDLFTQQGITSSFMAKEVVEAFQKLLEAIEKVNSHSWFIINEFSQRVAICYSYHNNLKFLDETYTKDHPPFPETFEFLSDVGGEILELIANLSRKIRDTWDSLPELPTQDDVVRVSNETKEFTAQAVDLAVHTVTQINRDTKWVQTMVDSNTNGWIAKVLPTWNTEDTLTPTIDIIFSQGVKDILNRPE</sequence>
<dbReference type="EMBL" id="MW749010">
    <property type="protein sequence ID" value="QYA57520.1"/>
    <property type="molecule type" value="Genomic_DNA"/>
</dbReference>
<evidence type="ECO:0000313" key="2">
    <source>
        <dbReference type="EMBL" id="QYA57520.1"/>
    </source>
</evidence>
<gene>
    <name evidence="2" type="ORF">SARAHDANIELLE_104</name>
</gene>
<name>A0AAE7WA58_9CAUD</name>
<dbReference type="Proteomes" id="UP000827626">
    <property type="component" value="Segment"/>
</dbReference>
<dbReference type="Pfam" id="PF23854">
    <property type="entry name" value="DUF7217"/>
    <property type="match status" value="1"/>
</dbReference>
<organism evidence="2 3">
    <name type="scientific">Hafnia phage vB_HpaM_SarahDanielle</name>
    <dbReference type="NCBI Taxonomy" id="2836113"/>
    <lineage>
        <taxon>Viruses</taxon>
        <taxon>Duplodnaviria</taxon>
        <taxon>Heunggongvirae</taxon>
        <taxon>Uroviricota</taxon>
        <taxon>Caudoviricetes</taxon>
        <taxon>Andersonviridae</taxon>
        <taxon>Andersonviridae incertae sedis</taxon>
        <taxon>Daniellevirus</taxon>
        <taxon>Daniellevirus danielle</taxon>
    </lineage>
</organism>
<evidence type="ECO:0000259" key="1">
    <source>
        <dbReference type="Pfam" id="PF23854"/>
    </source>
</evidence>
<protein>
    <submittedName>
        <fullName evidence="2">Membrane protein</fullName>
    </submittedName>
</protein>
<keyword evidence="3" id="KW-1185">Reference proteome</keyword>
<dbReference type="InterPro" id="IPR055641">
    <property type="entry name" value="DUF7217"/>
</dbReference>
<evidence type="ECO:0000313" key="3">
    <source>
        <dbReference type="Proteomes" id="UP000827626"/>
    </source>
</evidence>
<proteinExistence type="predicted"/>
<reference evidence="2" key="1">
    <citation type="submission" date="2021-03" db="EMBL/GenBank/DDBJ databases">
        <authorList>
            <person name="Thompson D.W."/>
            <person name="Brown H.M.F."/>
            <person name="Thompson S.D."/>
            <person name="Grose J.H."/>
        </authorList>
    </citation>
    <scope>NUCLEOTIDE SEQUENCE</scope>
</reference>
<feature type="domain" description="DUF7217" evidence="1">
    <location>
        <begin position="7"/>
        <end position="238"/>
    </location>
</feature>
<accession>A0AAE7WA58</accession>